<dbReference type="InterPro" id="IPR009057">
    <property type="entry name" value="Homeodomain-like_sf"/>
</dbReference>
<reference evidence="5" key="2">
    <citation type="submission" date="2023-06" db="EMBL/GenBank/DDBJ databases">
        <authorList>
            <person name="Ma L."/>
            <person name="Liu K.-W."/>
            <person name="Li Z."/>
            <person name="Hsiao Y.-Y."/>
            <person name="Qi Y."/>
            <person name="Fu T."/>
            <person name="Tang G."/>
            <person name="Zhang D."/>
            <person name="Sun W.-H."/>
            <person name="Liu D.-K."/>
            <person name="Li Y."/>
            <person name="Chen G.-Z."/>
            <person name="Liu X.-D."/>
            <person name="Liao X.-Y."/>
            <person name="Jiang Y.-T."/>
            <person name="Yu X."/>
            <person name="Hao Y."/>
            <person name="Huang J."/>
            <person name="Zhao X.-W."/>
            <person name="Ke S."/>
            <person name="Chen Y.-Y."/>
            <person name="Wu W.-L."/>
            <person name="Hsu J.-L."/>
            <person name="Lin Y.-F."/>
            <person name="Huang M.-D."/>
            <person name="Li C.-Y."/>
            <person name="Huang L."/>
            <person name="Wang Z.-W."/>
            <person name="Zhao X."/>
            <person name="Zhong W.-Y."/>
            <person name="Peng D.-H."/>
            <person name="Ahmad S."/>
            <person name="Lan S."/>
            <person name="Zhang J.-S."/>
            <person name="Tsai W.-C."/>
            <person name="Van De Peer Y."/>
            <person name="Liu Z.-J."/>
        </authorList>
    </citation>
    <scope>NUCLEOTIDE SEQUENCE</scope>
    <source>
        <strain evidence="5">CP</strain>
        <tissue evidence="5">Leaves</tissue>
    </source>
</reference>
<evidence type="ECO:0000256" key="2">
    <source>
        <dbReference type="SAM" id="MobiDB-lite"/>
    </source>
</evidence>
<dbReference type="InterPro" id="IPR017930">
    <property type="entry name" value="Myb_dom"/>
</dbReference>
<dbReference type="Pfam" id="PF00249">
    <property type="entry name" value="Myb_DNA-binding"/>
    <property type="match status" value="1"/>
</dbReference>
<dbReference type="PROSITE" id="PS51294">
    <property type="entry name" value="HTH_MYB"/>
    <property type="match status" value="1"/>
</dbReference>
<dbReference type="PANTHER" id="PTHR47122">
    <property type="entry name" value="MYB-LIKE DNA-BINDING DOMAIN CONTAINING PROTEIN, EXPRESSED"/>
    <property type="match status" value="1"/>
</dbReference>
<evidence type="ECO:0000259" key="4">
    <source>
        <dbReference type="PROSITE" id="PS51294"/>
    </source>
</evidence>
<dbReference type="GO" id="GO:0003677">
    <property type="term" value="F:DNA binding"/>
    <property type="evidence" value="ECO:0007669"/>
    <property type="project" value="UniProtKB-KW"/>
</dbReference>
<feature type="domain" description="HTH myb-type" evidence="4">
    <location>
        <begin position="481"/>
        <end position="538"/>
    </location>
</feature>
<evidence type="ECO:0000256" key="1">
    <source>
        <dbReference type="ARBA" id="ARBA00023125"/>
    </source>
</evidence>
<dbReference type="InterPro" id="IPR001005">
    <property type="entry name" value="SANT/Myb"/>
</dbReference>
<dbReference type="SMART" id="SM00717">
    <property type="entry name" value="SANT"/>
    <property type="match status" value="1"/>
</dbReference>
<keyword evidence="1" id="KW-0238">DNA-binding</keyword>
<dbReference type="Gene3D" id="1.10.246.220">
    <property type="match status" value="1"/>
</dbReference>
<dbReference type="PANTHER" id="PTHR47122:SF8">
    <property type="entry name" value="MYB-LIKE DOMAIN-CONTAINING PROTEIN"/>
    <property type="match status" value="1"/>
</dbReference>
<dbReference type="AlphaFoldDB" id="A0AAV9CNY6"/>
<accession>A0AAV9CNY6</accession>
<proteinExistence type="predicted"/>
<dbReference type="SUPFAM" id="SSF46689">
    <property type="entry name" value="Homeodomain-like"/>
    <property type="match status" value="1"/>
</dbReference>
<sequence length="594" mass="67022">MLGKGNEGCYSGNTGDASNVIFSTSGVGVKQLTYKFSMVEGHGSFFVAPEDEVIEVENLLVEPQNGKGFDDLYLDSGHFDRCMEVEDFPGSADYYQTNTGCGLMDSNVTQDVKYESNEFLDSMLQEIHDESNLHITSDISGDCVDYLLDAGHVEKDSQLNYSSQSVLGNIGSEFHSLNFSERESNAEVEDISDLSNAITQLPSSTSDQSALFLDNMSIRELHDSFKSTFGRETSVKDKQWLKRHIYSGLKNLAGLGKSSSLLESGFSSIENDVDMFASSCNHSFERAYSPPTNISDENTQLFGGIGGKGTHPGTDVLENSIFEVEKIGFELLNGRNTENTFTPRKRSRKPTRRYIEESWDVNSRTCDGRLGTSSANSRNKLFRIGVHNQYQWKGFGSAQFVCAKGSVGVSGEQEPFRVRPQRGRRRKSFKIFTENDSSDLKDQRPLSVYPKRICGSDSESEEDMSDDSAVSTKRKKVSVHRKNHRLWNLSEVMKLIEGVSRYGVGRWTDIKRLMFSTSAHRTSVDLKDKWRNLLRASGAYMTGKKVVRFCYFFNCDILMNKFYSLYVNREENCAEWVVMLFMIHSASHYFHFNP</sequence>
<feature type="region of interest" description="Disordered" evidence="2">
    <location>
        <begin position="450"/>
        <end position="476"/>
    </location>
</feature>
<reference evidence="5" key="1">
    <citation type="journal article" date="2023" name="Nat. Commun.">
        <title>Diploid and tetraploid genomes of Acorus and the evolution of monocots.</title>
        <authorList>
            <person name="Ma L."/>
            <person name="Liu K.W."/>
            <person name="Li Z."/>
            <person name="Hsiao Y.Y."/>
            <person name="Qi Y."/>
            <person name="Fu T."/>
            <person name="Tang G.D."/>
            <person name="Zhang D."/>
            <person name="Sun W.H."/>
            <person name="Liu D.K."/>
            <person name="Li Y."/>
            <person name="Chen G.Z."/>
            <person name="Liu X.D."/>
            <person name="Liao X.Y."/>
            <person name="Jiang Y.T."/>
            <person name="Yu X."/>
            <person name="Hao Y."/>
            <person name="Huang J."/>
            <person name="Zhao X.W."/>
            <person name="Ke S."/>
            <person name="Chen Y.Y."/>
            <person name="Wu W.L."/>
            <person name="Hsu J.L."/>
            <person name="Lin Y.F."/>
            <person name="Huang M.D."/>
            <person name="Li C.Y."/>
            <person name="Huang L."/>
            <person name="Wang Z.W."/>
            <person name="Zhao X."/>
            <person name="Zhong W.Y."/>
            <person name="Peng D.H."/>
            <person name="Ahmad S."/>
            <person name="Lan S."/>
            <person name="Zhang J.S."/>
            <person name="Tsai W.C."/>
            <person name="Van de Peer Y."/>
            <person name="Liu Z.J."/>
        </authorList>
    </citation>
    <scope>NUCLEOTIDE SEQUENCE</scope>
    <source>
        <strain evidence="5">CP</strain>
    </source>
</reference>
<keyword evidence="6" id="KW-1185">Reference proteome</keyword>
<dbReference type="Proteomes" id="UP001180020">
    <property type="component" value="Unassembled WGS sequence"/>
</dbReference>
<dbReference type="PROSITE" id="PS50090">
    <property type="entry name" value="MYB_LIKE"/>
    <property type="match status" value="1"/>
</dbReference>
<gene>
    <name evidence="5" type="ORF">QJS10_CPB18g01674</name>
</gene>
<organism evidence="5 6">
    <name type="scientific">Acorus calamus</name>
    <name type="common">Sweet flag</name>
    <dbReference type="NCBI Taxonomy" id="4465"/>
    <lineage>
        <taxon>Eukaryota</taxon>
        <taxon>Viridiplantae</taxon>
        <taxon>Streptophyta</taxon>
        <taxon>Embryophyta</taxon>
        <taxon>Tracheophyta</taxon>
        <taxon>Spermatophyta</taxon>
        <taxon>Magnoliopsida</taxon>
        <taxon>Liliopsida</taxon>
        <taxon>Acoraceae</taxon>
        <taxon>Acorus</taxon>
    </lineage>
</organism>
<evidence type="ECO:0000313" key="6">
    <source>
        <dbReference type="Proteomes" id="UP001180020"/>
    </source>
</evidence>
<name>A0AAV9CNY6_ACOCL</name>
<evidence type="ECO:0000259" key="3">
    <source>
        <dbReference type="PROSITE" id="PS50090"/>
    </source>
</evidence>
<evidence type="ECO:0000313" key="5">
    <source>
        <dbReference type="EMBL" id="KAK1290510.1"/>
    </source>
</evidence>
<dbReference type="EMBL" id="JAUJYO010000018">
    <property type="protein sequence ID" value="KAK1290510.1"/>
    <property type="molecule type" value="Genomic_DNA"/>
</dbReference>
<feature type="domain" description="Myb-like" evidence="3">
    <location>
        <begin position="487"/>
        <end position="534"/>
    </location>
</feature>
<dbReference type="CDD" id="cd11660">
    <property type="entry name" value="SANT_TRF"/>
    <property type="match status" value="1"/>
</dbReference>
<protein>
    <submittedName>
        <fullName evidence="5">Uncharacterized protein</fullName>
    </submittedName>
</protein>
<comment type="caution">
    <text evidence="5">The sequence shown here is derived from an EMBL/GenBank/DDBJ whole genome shotgun (WGS) entry which is preliminary data.</text>
</comment>